<dbReference type="EMBL" id="BARV01026940">
    <property type="protein sequence ID" value="GAI45780.1"/>
    <property type="molecule type" value="Genomic_DNA"/>
</dbReference>
<keyword evidence="1" id="KW-0813">Transport</keyword>
<dbReference type="Gene3D" id="3.40.50.300">
    <property type="entry name" value="P-loop containing nucleotide triphosphate hydrolases"/>
    <property type="match status" value="1"/>
</dbReference>
<evidence type="ECO:0000259" key="2">
    <source>
        <dbReference type="PROSITE" id="PS50893"/>
    </source>
</evidence>
<feature type="domain" description="ABC transporter" evidence="2">
    <location>
        <begin position="1"/>
        <end position="171"/>
    </location>
</feature>
<dbReference type="PROSITE" id="PS00211">
    <property type="entry name" value="ABC_TRANSPORTER_1"/>
    <property type="match status" value="1"/>
</dbReference>
<dbReference type="Pfam" id="PF00005">
    <property type="entry name" value="ABC_tran"/>
    <property type="match status" value="1"/>
</dbReference>
<feature type="non-terminal residue" evidence="3">
    <location>
        <position position="1"/>
    </location>
</feature>
<protein>
    <recommendedName>
        <fullName evidence="2">ABC transporter domain-containing protein</fullName>
    </recommendedName>
</protein>
<sequence>LNFKEKKTLRRQIGMMFQGGALFDSSTVEENIIYPMDMFTNMSPDEKKERANFCLKRVNIENANHLYPSEISGGMKKRVAIARAIALNPKYLFCDEPNSGLDPKTAIVIDYLIKEITEEYNMTTIVNTHDMNSVMEIGAKVVFIHEGGKCWEGTKKEVLHTDNKIFNDFVFANNLAKQVKNIH</sequence>
<dbReference type="PANTHER" id="PTHR43023">
    <property type="entry name" value="PROTEIN TRIGALACTOSYLDIACYLGLYCEROL 3, CHLOROPLASTIC"/>
    <property type="match status" value="1"/>
</dbReference>
<dbReference type="PROSITE" id="PS50893">
    <property type="entry name" value="ABC_TRANSPORTER_2"/>
    <property type="match status" value="1"/>
</dbReference>
<proteinExistence type="predicted"/>
<dbReference type="PANTHER" id="PTHR43023:SF6">
    <property type="entry name" value="INTERMEMBRANE PHOSPHOLIPID TRANSPORT SYSTEM ATP-BINDING PROTEIN MLAF"/>
    <property type="match status" value="1"/>
</dbReference>
<dbReference type="InterPro" id="IPR003439">
    <property type="entry name" value="ABC_transporter-like_ATP-bd"/>
</dbReference>
<evidence type="ECO:0000256" key="1">
    <source>
        <dbReference type="ARBA" id="ARBA00022448"/>
    </source>
</evidence>
<name>X1Q3X0_9ZZZZ</name>
<accession>X1Q3X0</accession>
<dbReference type="GO" id="GO:0005524">
    <property type="term" value="F:ATP binding"/>
    <property type="evidence" value="ECO:0007669"/>
    <property type="project" value="InterPro"/>
</dbReference>
<dbReference type="InterPro" id="IPR017871">
    <property type="entry name" value="ABC_transporter-like_CS"/>
</dbReference>
<dbReference type="SUPFAM" id="SSF52540">
    <property type="entry name" value="P-loop containing nucleoside triphosphate hydrolases"/>
    <property type="match status" value="1"/>
</dbReference>
<organism evidence="3">
    <name type="scientific">marine sediment metagenome</name>
    <dbReference type="NCBI Taxonomy" id="412755"/>
    <lineage>
        <taxon>unclassified sequences</taxon>
        <taxon>metagenomes</taxon>
        <taxon>ecological metagenomes</taxon>
    </lineage>
</organism>
<dbReference type="InterPro" id="IPR027417">
    <property type="entry name" value="P-loop_NTPase"/>
</dbReference>
<dbReference type="GO" id="GO:0016887">
    <property type="term" value="F:ATP hydrolysis activity"/>
    <property type="evidence" value="ECO:0007669"/>
    <property type="project" value="InterPro"/>
</dbReference>
<reference evidence="3" key="1">
    <citation type="journal article" date="2014" name="Front. Microbiol.">
        <title>High frequency of phylogenetically diverse reductive dehalogenase-homologous genes in deep subseafloor sedimentary metagenomes.</title>
        <authorList>
            <person name="Kawai M."/>
            <person name="Futagami T."/>
            <person name="Toyoda A."/>
            <person name="Takaki Y."/>
            <person name="Nishi S."/>
            <person name="Hori S."/>
            <person name="Arai W."/>
            <person name="Tsubouchi T."/>
            <person name="Morono Y."/>
            <person name="Uchiyama I."/>
            <person name="Ito T."/>
            <person name="Fujiyama A."/>
            <person name="Inagaki F."/>
            <person name="Takami H."/>
        </authorList>
    </citation>
    <scope>NUCLEOTIDE SEQUENCE</scope>
    <source>
        <strain evidence="3">Expedition CK06-06</strain>
    </source>
</reference>
<dbReference type="AlphaFoldDB" id="X1Q3X0"/>
<evidence type="ECO:0000313" key="3">
    <source>
        <dbReference type="EMBL" id="GAI45780.1"/>
    </source>
</evidence>
<gene>
    <name evidence="3" type="ORF">S06H3_43430</name>
</gene>
<comment type="caution">
    <text evidence="3">The sequence shown here is derived from an EMBL/GenBank/DDBJ whole genome shotgun (WGS) entry which is preliminary data.</text>
</comment>